<name>A0A1I2CUD7_9BACT</name>
<dbReference type="PROSITE" id="PS00599">
    <property type="entry name" value="AA_TRANSFER_CLASS_2"/>
    <property type="match status" value="1"/>
</dbReference>
<dbReference type="SUPFAM" id="SSF53383">
    <property type="entry name" value="PLP-dependent transferases"/>
    <property type="match status" value="1"/>
</dbReference>
<reference evidence="7 8" key="1">
    <citation type="submission" date="2016-10" db="EMBL/GenBank/DDBJ databases">
        <authorList>
            <person name="de Groot N.N."/>
        </authorList>
    </citation>
    <scope>NUCLEOTIDE SEQUENCE [LARGE SCALE GENOMIC DNA]</scope>
    <source>
        <strain evidence="7 8">CGMCC 1.9156</strain>
    </source>
</reference>
<evidence type="ECO:0000256" key="4">
    <source>
        <dbReference type="ARBA" id="ARBA00022898"/>
    </source>
</evidence>
<evidence type="ECO:0000259" key="6">
    <source>
        <dbReference type="Pfam" id="PF00155"/>
    </source>
</evidence>
<gene>
    <name evidence="7" type="ORF">SAMN05216283_101834</name>
</gene>
<evidence type="ECO:0000256" key="1">
    <source>
        <dbReference type="ARBA" id="ARBA00001933"/>
    </source>
</evidence>
<dbReference type="InterPro" id="IPR015422">
    <property type="entry name" value="PyrdxlP-dep_Trfase_small"/>
</dbReference>
<dbReference type="PANTHER" id="PTHR13693">
    <property type="entry name" value="CLASS II AMINOTRANSFERASE/8-AMINO-7-OXONONANOATE SYNTHASE"/>
    <property type="match status" value="1"/>
</dbReference>
<comment type="cofactor">
    <cofactor evidence="1 5">
        <name>pyridoxal 5'-phosphate</name>
        <dbReference type="ChEBI" id="CHEBI:597326"/>
    </cofactor>
</comment>
<dbReference type="RefSeq" id="WP_093918537.1">
    <property type="nucleotide sequence ID" value="NZ_FONW01000001.1"/>
</dbReference>
<dbReference type="EMBL" id="FONW01000001">
    <property type="protein sequence ID" value="SFE71864.1"/>
    <property type="molecule type" value="Genomic_DNA"/>
</dbReference>
<evidence type="ECO:0000313" key="7">
    <source>
        <dbReference type="EMBL" id="SFE71864.1"/>
    </source>
</evidence>
<dbReference type="GO" id="GO:0030170">
    <property type="term" value="F:pyridoxal phosphate binding"/>
    <property type="evidence" value="ECO:0007669"/>
    <property type="project" value="InterPro"/>
</dbReference>
<dbReference type="STRING" id="655355.SAMN05216283_101834"/>
<accession>A0A1I2CUD7</accession>
<feature type="domain" description="Aminotransferase class I/classII large" evidence="6">
    <location>
        <begin position="23"/>
        <end position="357"/>
    </location>
</feature>
<comment type="similarity">
    <text evidence="5">Belongs to the class-II pyridoxal-phosphate-dependent aminotransferase family.</text>
</comment>
<evidence type="ECO:0000256" key="3">
    <source>
        <dbReference type="ARBA" id="ARBA00022679"/>
    </source>
</evidence>
<dbReference type="GO" id="GO:0016740">
    <property type="term" value="F:transferase activity"/>
    <property type="evidence" value="ECO:0007669"/>
    <property type="project" value="UniProtKB-KW"/>
</dbReference>
<dbReference type="InterPro" id="IPR050087">
    <property type="entry name" value="AON_synthase_class-II"/>
</dbReference>
<dbReference type="InterPro" id="IPR004839">
    <property type="entry name" value="Aminotransferase_I/II_large"/>
</dbReference>
<comment type="pathway">
    <text evidence="2">Lipid metabolism.</text>
</comment>
<dbReference type="Gene3D" id="3.40.640.10">
    <property type="entry name" value="Type I PLP-dependent aspartate aminotransferase-like (Major domain)"/>
    <property type="match status" value="1"/>
</dbReference>
<protein>
    <submittedName>
        <fullName evidence="7">Glycine C-acetyltransferase/8-amino-7-oxononanoate synthase</fullName>
    </submittedName>
</protein>
<dbReference type="Pfam" id="PF00155">
    <property type="entry name" value="Aminotran_1_2"/>
    <property type="match status" value="1"/>
</dbReference>
<dbReference type="InterPro" id="IPR001917">
    <property type="entry name" value="Aminotrans_II_pyridoxalP_BS"/>
</dbReference>
<dbReference type="Proteomes" id="UP000198964">
    <property type="component" value="Unassembled WGS sequence"/>
</dbReference>
<keyword evidence="4 5" id="KW-0663">Pyridoxal phosphate</keyword>
<dbReference type="InterPro" id="IPR015421">
    <property type="entry name" value="PyrdxlP-dep_Trfase_major"/>
</dbReference>
<evidence type="ECO:0000256" key="5">
    <source>
        <dbReference type="RuleBase" id="RU003693"/>
    </source>
</evidence>
<dbReference type="Gene3D" id="3.90.1150.10">
    <property type="entry name" value="Aspartate Aminotransferase, domain 1"/>
    <property type="match status" value="1"/>
</dbReference>
<keyword evidence="3 7" id="KW-0808">Transferase</keyword>
<evidence type="ECO:0000256" key="2">
    <source>
        <dbReference type="ARBA" id="ARBA00005189"/>
    </source>
</evidence>
<keyword evidence="8" id="KW-1185">Reference proteome</keyword>
<organism evidence="7 8">
    <name type="scientific">Sunxiuqinia elliptica</name>
    <dbReference type="NCBI Taxonomy" id="655355"/>
    <lineage>
        <taxon>Bacteria</taxon>
        <taxon>Pseudomonadati</taxon>
        <taxon>Bacteroidota</taxon>
        <taxon>Bacteroidia</taxon>
        <taxon>Marinilabiliales</taxon>
        <taxon>Prolixibacteraceae</taxon>
        <taxon>Sunxiuqinia</taxon>
    </lineage>
</organism>
<evidence type="ECO:0000313" key="8">
    <source>
        <dbReference type="Proteomes" id="UP000198964"/>
    </source>
</evidence>
<dbReference type="AlphaFoldDB" id="A0A1I2CUD7"/>
<sequence length="368" mass="40030">MIILEGSVGSYITIERTSYHYFAGNNYLGMANRPEVIAAACEALKKYGTNVAASRRTTGTTDIHLQLEKQLAQFKGQDDAIVFASGYLGNKLLMDQLKNEITVVITDSMTHSSILEGIPPTIQEIANYKHGNMKQLESLLNDFKQQNILIATDGIFALTGDIAPLDEIYALAQKHQALVLVDDAHATGILGKHGRGTPEHFGLHNAPGLFQSETMSKAFGSYGGFVAGSHQLISPIREKSAFYGASTALPPALAAAGIASLQFLEKHPDLHSKLLAKASQLKAAIAALGYTTNEITTPIVPLFFEHATEAQQLSDFLKANQIIAPVVNYPVKADQAILRLALSIDHSEEQLDYLLSTLKKWKEHHGRN</sequence>
<dbReference type="InterPro" id="IPR015424">
    <property type="entry name" value="PyrdxlP-dep_Trfase"/>
</dbReference>
<proteinExistence type="inferred from homology"/>